<keyword evidence="3" id="KW-0677">Repeat</keyword>
<dbReference type="Proteomes" id="UP000603234">
    <property type="component" value="Unassembled WGS sequence"/>
</dbReference>
<dbReference type="EC" id="2.3.1.-" evidence="5"/>
<dbReference type="InterPro" id="IPR011004">
    <property type="entry name" value="Trimer_LpxA-like_sf"/>
</dbReference>
<dbReference type="Gene3D" id="2.160.10.10">
    <property type="entry name" value="Hexapeptide repeat proteins"/>
    <property type="match status" value="1"/>
</dbReference>
<dbReference type="SUPFAM" id="SSF51161">
    <property type="entry name" value="Trimeric LpxA-like enzymes"/>
    <property type="match status" value="1"/>
</dbReference>
<evidence type="ECO:0000256" key="4">
    <source>
        <dbReference type="ARBA" id="ARBA00023315"/>
    </source>
</evidence>
<comment type="similarity">
    <text evidence="1 5">Belongs to the transferase hexapeptide repeat family.</text>
</comment>
<evidence type="ECO:0000256" key="3">
    <source>
        <dbReference type="ARBA" id="ARBA00022737"/>
    </source>
</evidence>
<feature type="domain" description="Maltose/galactoside acetyltransferase" evidence="6">
    <location>
        <begin position="5"/>
        <end position="59"/>
    </location>
</feature>
<dbReference type="SMART" id="SM01266">
    <property type="entry name" value="Mac"/>
    <property type="match status" value="1"/>
</dbReference>
<evidence type="ECO:0000313" key="8">
    <source>
        <dbReference type="Proteomes" id="UP000603234"/>
    </source>
</evidence>
<dbReference type="InterPro" id="IPR024688">
    <property type="entry name" value="Mac_dom"/>
</dbReference>
<accession>A0ABR6WRB0</accession>
<dbReference type="Pfam" id="PF12464">
    <property type="entry name" value="Mac"/>
    <property type="match status" value="1"/>
</dbReference>
<reference evidence="7 8" key="1">
    <citation type="journal article" date="2020" name="mSystems">
        <title>Defining Genomic and Predicted Metabolic Features of the Acetobacterium Genus.</title>
        <authorList>
            <person name="Ross D.E."/>
            <person name="Marshall C.W."/>
            <person name="Gulliver D."/>
            <person name="May H.D."/>
            <person name="Norman R.S."/>
        </authorList>
    </citation>
    <scope>NUCLEOTIDE SEQUENCE [LARGE SCALE GENOMIC DNA]</scope>
    <source>
        <strain evidence="7 8">DSM 8238</strain>
    </source>
</reference>
<dbReference type="InterPro" id="IPR001451">
    <property type="entry name" value="Hexapep"/>
</dbReference>
<dbReference type="InterPro" id="IPR039369">
    <property type="entry name" value="LacA-like"/>
</dbReference>
<dbReference type="PROSITE" id="PS00101">
    <property type="entry name" value="HEXAPEP_TRANSFERASES"/>
    <property type="match status" value="1"/>
</dbReference>
<dbReference type="PANTHER" id="PTHR43017:SF1">
    <property type="entry name" value="ACETYLTRANSFERASE YJL218W-RELATED"/>
    <property type="match status" value="1"/>
</dbReference>
<protein>
    <recommendedName>
        <fullName evidence="5">Acetyltransferase</fullName>
        <ecNumber evidence="5">2.3.1.-</ecNumber>
    </recommendedName>
</protein>
<dbReference type="PANTHER" id="PTHR43017">
    <property type="entry name" value="GALACTOSIDE O-ACETYLTRANSFERASE"/>
    <property type="match status" value="1"/>
</dbReference>
<evidence type="ECO:0000256" key="1">
    <source>
        <dbReference type="ARBA" id="ARBA00007274"/>
    </source>
</evidence>
<dbReference type="InterPro" id="IPR018357">
    <property type="entry name" value="Hexapep_transf_CS"/>
</dbReference>
<sequence length="193" mass="21694">MVSIREKIKKGLLFCEIWESLEEERVRCKELVYDYNHTRPGEKARRTELLREMLGDMGEHVLIEPPVHLAYGTNVHIGDNFYAKFNLVLIDDADIYIGNNVKIAPNVTITPTGHPIDPDLRRPGTMFSIPIRIEDNVWIGSNAVILPGVTIGENSVIGAGSVVTHDIPENVVAVGNPCRVLRKIADRDREYLL</sequence>
<evidence type="ECO:0000259" key="6">
    <source>
        <dbReference type="SMART" id="SM01266"/>
    </source>
</evidence>
<organism evidence="7 8">
    <name type="scientific">Acetobacterium fimetarium</name>
    <dbReference type="NCBI Taxonomy" id="52691"/>
    <lineage>
        <taxon>Bacteria</taxon>
        <taxon>Bacillati</taxon>
        <taxon>Bacillota</taxon>
        <taxon>Clostridia</taxon>
        <taxon>Eubacteriales</taxon>
        <taxon>Eubacteriaceae</taxon>
        <taxon>Acetobacterium</taxon>
    </lineage>
</organism>
<dbReference type="Pfam" id="PF00132">
    <property type="entry name" value="Hexapep"/>
    <property type="match status" value="1"/>
</dbReference>
<comment type="caution">
    <text evidence="7">The sequence shown here is derived from an EMBL/GenBank/DDBJ whole genome shotgun (WGS) entry which is preliminary data.</text>
</comment>
<dbReference type="GO" id="GO:0008870">
    <property type="term" value="F:galactoside O-acetyltransferase activity"/>
    <property type="evidence" value="ECO:0007669"/>
    <property type="project" value="UniProtKB-EC"/>
</dbReference>
<proteinExistence type="inferred from homology"/>
<gene>
    <name evidence="7" type="primary">lacA</name>
    <name evidence="7" type="ORF">GH808_01140</name>
</gene>
<keyword evidence="4 5" id="KW-0012">Acyltransferase</keyword>
<dbReference type="EMBL" id="WJBC01000001">
    <property type="protein sequence ID" value="MBC3803048.1"/>
    <property type="molecule type" value="Genomic_DNA"/>
</dbReference>
<evidence type="ECO:0000313" key="7">
    <source>
        <dbReference type="EMBL" id="MBC3803048.1"/>
    </source>
</evidence>
<keyword evidence="8" id="KW-1185">Reference proteome</keyword>
<evidence type="ECO:0000256" key="2">
    <source>
        <dbReference type="ARBA" id="ARBA00022679"/>
    </source>
</evidence>
<keyword evidence="2 5" id="KW-0808">Transferase</keyword>
<name>A0ABR6WRB0_9FIRM</name>
<dbReference type="CDD" id="cd03357">
    <property type="entry name" value="LbH_MAT_GAT"/>
    <property type="match status" value="1"/>
</dbReference>
<evidence type="ECO:0000256" key="5">
    <source>
        <dbReference type="RuleBase" id="RU367021"/>
    </source>
</evidence>